<dbReference type="SUPFAM" id="SSF47473">
    <property type="entry name" value="EF-hand"/>
    <property type="match status" value="1"/>
</dbReference>
<name>A0A3L6Q797_PANMI</name>
<sequence>MSSSKSNFFSRAWNRARALRTCRKLVVASDTRATIQQLLQQRKITDKAFDRLTEDARKREREALTFEEVYIAVLCVYKYSSRSNPSREYDVNLDGLLDREEFAEFIRKLTPDSLDSISLKLSGRPTILT</sequence>
<dbReference type="InterPro" id="IPR011992">
    <property type="entry name" value="EF-hand-dom_pair"/>
</dbReference>
<dbReference type="PROSITE" id="PS50222">
    <property type="entry name" value="EF_HAND_2"/>
    <property type="match status" value="1"/>
</dbReference>
<evidence type="ECO:0000313" key="3">
    <source>
        <dbReference type="Proteomes" id="UP000275267"/>
    </source>
</evidence>
<evidence type="ECO:0000259" key="1">
    <source>
        <dbReference type="PROSITE" id="PS50222"/>
    </source>
</evidence>
<evidence type="ECO:0000313" key="2">
    <source>
        <dbReference type="EMBL" id="RLM73556.1"/>
    </source>
</evidence>
<dbReference type="Proteomes" id="UP000275267">
    <property type="component" value="Unassembled WGS sequence"/>
</dbReference>
<dbReference type="AlphaFoldDB" id="A0A3L6Q797"/>
<keyword evidence="3" id="KW-1185">Reference proteome</keyword>
<proteinExistence type="predicted"/>
<feature type="domain" description="EF-hand" evidence="1">
    <location>
        <begin position="87"/>
        <end position="112"/>
    </location>
</feature>
<reference evidence="3" key="1">
    <citation type="journal article" date="2019" name="Nat. Commun.">
        <title>The genome of broomcorn millet.</title>
        <authorList>
            <person name="Zou C."/>
            <person name="Miki D."/>
            <person name="Li D."/>
            <person name="Tang Q."/>
            <person name="Xiao L."/>
            <person name="Rajput S."/>
            <person name="Deng P."/>
            <person name="Jia W."/>
            <person name="Huang R."/>
            <person name="Zhang M."/>
            <person name="Sun Y."/>
            <person name="Hu J."/>
            <person name="Fu X."/>
            <person name="Schnable P.S."/>
            <person name="Li F."/>
            <person name="Zhang H."/>
            <person name="Feng B."/>
            <person name="Zhu X."/>
            <person name="Liu R."/>
            <person name="Schnable J.C."/>
            <person name="Zhu J.-K."/>
            <person name="Zhang H."/>
        </authorList>
    </citation>
    <scope>NUCLEOTIDE SEQUENCE [LARGE SCALE GENOMIC DNA]</scope>
</reference>
<dbReference type="EMBL" id="PQIB02000013">
    <property type="protein sequence ID" value="RLM73556.1"/>
    <property type="molecule type" value="Genomic_DNA"/>
</dbReference>
<comment type="caution">
    <text evidence="2">The sequence shown here is derived from an EMBL/GenBank/DDBJ whole genome shotgun (WGS) entry which is preliminary data.</text>
</comment>
<gene>
    <name evidence="2" type="ORF">C2845_PM15G20830</name>
</gene>
<dbReference type="GO" id="GO:0005509">
    <property type="term" value="F:calcium ion binding"/>
    <property type="evidence" value="ECO:0007669"/>
    <property type="project" value="InterPro"/>
</dbReference>
<accession>A0A3L6Q797</accession>
<dbReference type="InterPro" id="IPR002048">
    <property type="entry name" value="EF_hand_dom"/>
</dbReference>
<dbReference type="STRING" id="4540.A0A3L6Q797"/>
<dbReference type="OrthoDB" id="47513at2759"/>
<organism evidence="2 3">
    <name type="scientific">Panicum miliaceum</name>
    <name type="common">Proso millet</name>
    <name type="synonym">Broomcorn millet</name>
    <dbReference type="NCBI Taxonomy" id="4540"/>
    <lineage>
        <taxon>Eukaryota</taxon>
        <taxon>Viridiplantae</taxon>
        <taxon>Streptophyta</taxon>
        <taxon>Embryophyta</taxon>
        <taxon>Tracheophyta</taxon>
        <taxon>Spermatophyta</taxon>
        <taxon>Magnoliopsida</taxon>
        <taxon>Liliopsida</taxon>
        <taxon>Poales</taxon>
        <taxon>Poaceae</taxon>
        <taxon>PACMAD clade</taxon>
        <taxon>Panicoideae</taxon>
        <taxon>Panicodae</taxon>
        <taxon>Paniceae</taxon>
        <taxon>Panicinae</taxon>
        <taxon>Panicum</taxon>
        <taxon>Panicum sect. Panicum</taxon>
    </lineage>
</organism>
<protein>
    <recommendedName>
        <fullName evidence="1">EF-hand domain-containing protein</fullName>
    </recommendedName>
</protein>